<dbReference type="AlphaFoldDB" id="A0A8J5HDY6"/>
<keyword evidence="3" id="KW-0479">Metal-binding</keyword>
<dbReference type="GO" id="GO:0008270">
    <property type="term" value="F:zinc ion binding"/>
    <property type="evidence" value="ECO:0007669"/>
    <property type="project" value="InterPro"/>
</dbReference>
<keyword evidence="4" id="KW-0480">Metal-thiolate cluster</keyword>
<dbReference type="PANTHER" id="PTHR33357:SF3">
    <property type="entry name" value="METALLOTHIONEIN-LIKE PROTEIN 3"/>
    <property type="match status" value="1"/>
</dbReference>
<keyword evidence="7" id="KW-1185">Reference proteome</keyword>
<evidence type="ECO:0000313" key="5">
    <source>
        <dbReference type="EMBL" id="KAG6519164.1"/>
    </source>
</evidence>
<evidence type="ECO:0000256" key="2">
    <source>
        <dbReference type="ARBA" id="ARBA00005802"/>
    </source>
</evidence>
<name>A0A8J5HDY6_ZINOF</name>
<dbReference type="GO" id="GO:0006878">
    <property type="term" value="P:intracellular copper ion homeostasis"/>
    <property type="evidence" value="ECO:0007669"/>
    <property type="project" value="InterPro"/>
</dbReference>
<comment type="caution">
    <text evidence="6">The sequence shown here is derived from an EMBL/GenBank/DDBJ whole genome shotgun (WGS) entry which is preliminary data.</text>
</comment>
<dbReference type="Proteomes" id="UP000734854">
    <property type="component" value="Unassembled WGS sequence"/>
</dbReference>
<dbReference type="EMBL" id="JACMSC010000005">
    <property type="protein sequence ID" value="KAG6522085.1"/>
    <property type="molecule type" value="Genomic_DNA"/>
</dbReference>
<dbReference type="InterPro" id="IPR044671">
    <property type="entry name" value="MT3"/>
</dbReference>
<evidence type="ECO:0000256" key="3">
    <source>
        <dbReference type="ARBA" id="ARBA00022723"/>
    </source>
</evidence>
<sequence>MSTCDNCDCTDKSQCVKKRNNYTIDIIETEKSYLDEVVHGGVVAAEAEHGGQCKCGTACACVDCQCGK</sequence>
<protein>
    <submittedName>
        <fullName evidence="6">Uncharacterized protein</fullName>
    </submittedName>
</protein>
<reference evidence="6 7" key="1">
    <citation type="submission" date="2020-08" db="EMBL/GenBank/DDBJ databases">
        <title>Plant Genome Project.</title>
        <authorList>
            <person name="Zhang R.-G."/>
        </authorList>
    </citation>
    <scope>NUCLEOTIDE SEQUENCE [LARGE SCALE GENOMIC DNA]</scope>
    <source>
        <tissue evidence="6">Rhizome</tissue>
    </source>
</reference>
<proteinExistence type="inferred from homology"/>
<evidence type="ECO:0000313" key="7">
    <source>
        <dbReference type="Proteomes" id="UP000734854"/>
    </source>
</evidence>
<dbReference type="GO" id="GO:0005507">
    <property type="term" value="F:copper ion binding"/>
    <property type="evidence" value="ECO:0007669"/>
    <property type="project" value="InterPro"/>
</dbReference>
<organism evidence="6 7">
    <name type="scientific">Zingiber officinale</name>
    <name type="common">Ginger</name>
    <name type="synonym">Amomum zingiber</name>
    <dbReference type="NCBI Taxonomy" id="94328"/>
    <lineage>
        <taxon>Eukaryota</taxon>
        <taxon>Viridiplantae</taxon>
        <taxon>Streptophyta</taxon>
        <taxon>Embryophyta</taxon>
        <taxon>Tracheophyta</taxon>
        <taxon>Spermatophyta</taxon>
        <taxon>Magnoliopsida</taxon>
        <taxon>Liliopsida</taxon>
        <taxon>Zingiberales</taxon>
        <taxon>Zingiberaceae</taxon>
        <taxon>Zingiber</taxon>
    </lineage>
</organism>
<evidence type="ECO:0000256" key="1">
    <source>
        <dbReference type="ARBA" id="ARBA00002568"/>
    </source>
</evidence>
<accession>A0A8J5HDY6</accession>
<evidence type="ECO:0000313" key="6">
    <source>
        <dbReference type="EMBL" id="KAG6522085.1"/>
    </source>
</evidence>
<evidence type="ECO:0000256" key="4">
    <source>
        <dbReference type="ARBA" id="ARBA00022851"/>
    </source>
</evidence>
<comment type="function">
    <text evidence="1">Metallothioneins have a high content of cysteine residues that bind various heavy metals.</text>
</comment>
<dbReference type="PANTHER" id="PTHR33357">
    <property type="entry name" value="METALLOTHIONEIN-LIKE PROTEIN 3"/>
    <property type="match status" value="1"/>
</dbReference>
<dbReference type="EMBL" id="JACMSC010000006">
    <property type="protein sequence ID" value="KAG6519164.1"/>
    <property type="molecule type" value="Genomic_DNA"/>
</dbReference>
<gene>
    <name evidence="6" type="ORF">ZIOFF_019219</name>
    <name evidence="5" type="ORF">ZIOFF_022653</name>
</gene>
<comment type="similarity">
    <text evidence="2">Belongs to the metallothionein superfamily. Type 15 family.</text>
</comment>